<comment type="subcellular location">
    <subcellularLocation>
        <location evidence="1">Nucleus</location>
    </subcellularLocation>
</comment>
<keyword evidence="10" id="KW-1185">Reference proteome</keyword>
<feature type="compositionally biased region" description="Polar residues" evidence="7">
    <location>
        <begin position="106"/>
        <end position="115"/>
    </location>
</feature>
<feature type="domain" description="Zn(2)-C6 fungal-type" evidence="8">
    <location>
        <begin position="10"/>
        <end position="43"/>
    </location>
</feature>
<evidence type="ECO:0000256" key="5">
    <source>
        <dbReference type="ARBA" id="ARBA00023163"/>
    </source>
</evidence>
<keyword evidence="4" id="KW-0238">DNA-binding</keyword>
<dbReference type="HOGENOM" id="CLU_017865_0_0_1"/>
<dbReference type="SUPFAM" id="SSF57701">
    <property type="entry name" value="Zn2/Cys6 DNA-binding domain"/>
    <property type="match status" value="1"/>
</dbReference>
<keyword evidence="2" id="KW-0479">Metal-binding</keyword>
<dbReference type="InterPro" id="IPR036864">
    <property type="entry name" value="Zn2-C6_fun-type_DNA-bd_sf"/>
</dbReference>
<evidence type="ECO:0000313" key="10">
    <source>
        <dbReference type="Proteomes" id="UP000016930"/>
    </source>
</evidence>
<keyword evidence="6" id="KW-0539">Nucleus</keyword>
<dbReference type="Proteomes" id="UP000016930">
    <property type="component" value="Unassembled WGS sequence"/>
</dbReference>
<feature type="compositionally biased region" description="Acidic residues" evidence="7">
    <location>
        <begin position="138"/>
        <end position="147"/>
    </location>
</feature>
<accession>M2QQR5</accession>
<dbReference type="STRING" id="914234.M2QQR5"/>
<dbReference type="InterPro" id="IPR051089">
    <property type="entry name" value="prtT"/>
</dbReference>
<dbReference type="PANTHER" id="PTHR31845:SF19">
    <property type="entry name" value="TRANSCRIPTION FACTOR DOMAIN-CONTAINING PROTEIN"/>
    <property type="match status" value="1"/>
</dbReference>
<evidence type="ECO:0000313" key="9">
    <source>
        <dbReference type="EMBL" id="EMD34510.1"/>
    </source>
</evidence>
<evidence type="ECO:0000256" key="3">
    <source>
        <dbReference type="ARBA" id="ARBA00023015"/>
    </source>
</evidence>
<dbReference type="CDD" id="cd12148">
    <property type="entry name" value="fungal_TF_MHR"/>
    <property type="match status" value="1"/>
</dbReference>
<evidence type="ECO:0000256" key="2">
    <source>
        <dbReference type="ARBA" id="ARBA00022723"/>
    </source>
</evidence>
<feature type="region of interest" description="Disordered" evidence="7">
    <location>
        <begin position="173"/>
        <end position="215"/>
    </location>
</feature>
<reference evidence="9 10" key="1">
    <citation type="journal article" date="2012" name="Proc. Natl. Acad. Sci. U.S.A.">
        <title>Comparative genomics of Ceriporiopsis subvermispora and Phanerochaete chrysosporium provide insight into selective ligninolysis.</title>
        <authorList>
            <person name="Fernandez-Fueyo E."/>
            <person name="Ruiz-Duenas F.J."/>
            <person name="Ferreira P."/>
            <person name="Floudas D."/>
            <person name="Hibbett D.S."/>
            <person name="Canessa P."/>
            <person name="Larrondo L.F."/>
            <person name="James T.Y."/>
            <person name="Seelenfreund D."/>
            <person name="Lobos S."/>
            <person name="Polanco R."/>
            <person name="Tello M."/>
            <person name="Honda Y."/>
            <person name="Watanabe T."/>
            <person name="Watanabe T."/>
            <person name="Ryu J.S."/>
            <person name="Kubicek C.P."/>
            <person name="Schmoll M."/>
            <person name="Gaskell J."/>
            <person name="Hammel K.E."/>
            <person name="St John F.J."/>
            <person name="Vanden Wymelenberg A."/>
            <person name="Sabat G."/>
            <person name="Splinter BonDurant S."/>
            <person name="Syed K."/>
            <person name="Yadav J.S."/>
            <person name="Doddapaneni H."/>
            <person name="Subramanian V."/>
            <person name="Lavin J.L."/>
            <person name="Oguiza J.A."/>
            <person name="Perez G."/>
            <person name="Pisabarro A.G."/>
            <person name="Ramirez L."/>
            <person name="Santoyo F."/>
            <person name="Master E."/>
            <person name="Coutinho P.M."/>
            <person name="Henrissat B."/>
            <person name="Lombard V."/>
            <person name="Magnuson J.K."/>
            <person name="Kuees U."/>
            <person name="Hori C."/>
            <person name="Igarashi K."/>
            <person name="Samejima M."/>
            <person name="Held B.W."/>
            <person name="Barry K.W."/>
            <person name="LaButti K.M."/>
            <person name="Lapidus A."/>
            <person name="Lindquist E.A."/>
            <person name="Lucas S.M."/>
            <person name="Riley R."/>
            <person name="Salamov A.A."/>
            <person name="Hoffmeister D."/>
            <person name="Schwenk D."/>
            <person name="Hadar Y."/>
            <person name="Yarden O."/>
            <person name="de Vries R.P."/>
            <person name="Wiebenga A."/>
            <person name="Stenlid J."/>
            <person name="Eastwood D."/>
            <person name="Grigoriev I.V."/>
            <person name="Berka R.M."/>
            <person name="Blanchette R.A."/>
            <person name="Kersten P."/>
            <person name="Martinez A.T."/>
            <person name="Vicuna R."/>
            <person name="Cullen D."/>
        </authorList>
    </citation>
    <scope>NUCLEOTIDE SEQUENCE [LARGE SCALE GENOMIC DNA]</scope>
    <source>
        <strain evidence="9 10">B</strain>
    </source>
</reference>
<dbReference type="PANTHER" id="PTHR31845">
    <property type="entry name" value="FINGER DOMAIN PROTEIN, PUTATIVE-RELATED"/>
    <property type="match status" value="1"/>
</dbReference>
<dbReference type="PROSITE" id="PS50048">
    <property type="entry name" value="ZN2_CY6_FUNGAL_2"/>
    <property type="match status" value="1"/>
</dbReference>
<dbReference type="GO" id="GO:0006351">
    <property type="term" value="P:DNA-templated transcription"/>
    <property type="evidence" value="ECO:0007669"/>
    <property type="project" value="InterPro"/>
</dbReference>
<evidence type="ECO:0000256" key="6">
    <source>
        <dbReference type="ARBA" id="ARBA00023242"/>
    </source>
</evidence>
<dbReference type="GO" id="GO:0000981">
    <property type="term" value="F:DNA-binding transcription factor activity, RNA polymerase II-specific"/>
    <property type="evidence" value="ECO:0007669"/>
    <property type="project" value="InterPro"/>
</dbReference>
<dbReference type="GO" id="GO:0000976">
    <property type="term" value="F:transcription cis-regulatory region binding"/>
    <property type="evidence" value="ECO:0007669"/>
    <property type="project" value="TreeGrafter"/>
</dbReference>
<organism evidence="9 10">
    <name type="scientific">Ceriporiopsis subvermispora (strain B)</name>
    <name type="common">White-rot fungus</name>
    <name type="synonym">Gelatoporia subvermispora</name>
    <dbReference type="NCBI Taxonomy" id="914234"/>
    <lineage>
        <taxon>Eukaryota</taxon>
        <taxon>Fungi</taxon>
        <taxon>Dikarya</taxon>
        <taxon>Basidiomycota</taxon>
        <taxon>Agaricomycotina</taxon>
        <taxon>Agaricomycetes</taxon>
        <taxon>Polyporales</taxon>
        <taxon>Gelatoporiaceae</taxon>
        <taxon>Gelatoporia</taxon>
    </lineage>
</organism>
<dbReference type="GO" id="GO:0008270">
    <property type="term" value="F:zinc ion binding"/>
    <property type="evidence" value="ECO:0007669"/>
    <property type="project" value="InterPro"/>
</dbReference>
<evidence type="ECO:0000256" key="4">
    <source>
        <dbReference type="ARBA" id="ARBA00023125"/>
    </source>
</evidence>
<keyword evidence="5" id="KW-0804">Transcription</keyword>
<dbReference type="OrthoDB" id="3163292at2759"/>
<feature type="compositionally biased region" description="Pro residues" evidence="7">
    <location>
        <begin position="178"/>
        <end position="187"/>
    </location>
</feature>
<dbReference type="Pfam" id="PF04082">
    <property type="entry name" value="Fungal_trans"/>
    <property type="match status" value="1"/>
</dbReference>
<proteinExistence type="predicted"/>
<dbReference type="InterPro" id="IPR007219">
    <property type="entry name" value="XnlR_reg_dom"/>
</dbReference>
<dbReference type="GO" id="GO:0005634">
    <property type="term" value="C:nucleus"/>
    <property type="evidence" value="ECO:0007669"/>
    <property type="project" value="UniProtKB-SubCell"/>
</dbReference>
<dbReference type="SMART" id="SM00066">
    <property type="entry name" value="GAL4"/>
    <property type="match status" value="1"/>
</dbReference>
<dbReference type="EMBL" id="KB445803">
    <property type="protein sequence ID" value="EMD34510.1"/>
    <property type="molecule type" value="Genomic_DNA"/>
</dbReference>
<dbReference type="InterPro" id="IPR001138">
    <property type="entry name" value="Zn2Cys6_DnaBD"/>
</dbReference>
<dbReference type="PROSITE" id="PS00463">
    <property type="entry name" value="ZN2_CY6_FUNGAL_1"/>
    <property type="match status" value="1"/>
</dbReference>
<feature type="compositionally biased region" description="Low complexity" evidence="7">
    <location>
        <begin position="188"/>
        <end position="202"/>
    </location>
</feature>
<dbReference type="SMART" id="SM00906">
    <property type="entry name" value="Fungal_trans"/>
    <property type="match status" value="1"/>
</dbReference>
<protein>
    <recommendedName>
        <fullName evidence="8">Zn(2)-C6 fungal-type domain-containing protein</fullName>
    </recommendedName>
</protein>
<feature type="non-terminal residue" evidence="9">
    <location>
        <position position="547"/>
    </location>
</feature>
<dbReference type="Gene3D" id="4.10.240.10">
    <property type="entry name" value="Zn(2)-C6 fungal-type DNA-binding domain"/>
    <property type="match status" value="1"/>
</dbReference>
<feature type="region of interest" description="Disordered" evidence="7">
    <location>
        <begin position="45"/>
        <end position="161"/>
    </location>
</feature>
<name>M2QQR5_CERS8</name>
<dbReference type="AlphaFoldDB" id="M2QQR5"/>
<dbReference type="Pfam" id="PF00172">
    <property type="entry name" value="Zn_clus"/>
    <property type="match status" value="1"/>
</dbReference>
<gene>
    <name evidence="9" type="ORF">CERSUDRAFT_20106</name>
</gene>
<evidence type="ECO:0000256" key="1">
    <source>
        <dbReference type="ARBA" id="ARBA00004123"/>
    </source>
</evidence>
<dbReference type="CDD" id="cd00067">
    <property type="entry name" value="GAL4"/>
    <property type="match status" value="1"/>
</dbReference>
<evidence type="ECO:0000259" key="8">
    <source>
        <dbReference type="PROSITE" id="PS50048"/>
    </source>
</evidence>
<sequence length="547" mass="62024">KAPVVRGARACTVCRQAKMKCVGAEDGNGPCQRCKRSGSECIFEKHRRGRKPGSRLSEASKMLRRLEKGLSSAKAKSQTTDTPLPRAPAEGSSSGAYHSGEDAYSPGSSRFQNNELPPISAAPYQEGFTRPSARTDVDMDDDDDDETDRPGGGMIPLNAIRKERERNSYFRTILNPEVPEPSPPRAPPSASERSVSHASSSPVTPPAPPPTLGVAGATQLKDPVELGWLDDKDVRNLFDFFYLRLNPFINLFDPALHSTEYVRGRCKLLFTTMLMASCKFFKPELYDQLSGLAREFAVVQAFACLTYWKEPTDSHVWTYIGYAARMAVDLRLNRYVGRRGPQENEREFLERRNRERTYLVLFVHDRSLSMQTGKSWMLPDCELVRNAGTWHEDGGMPMRQEDVIVAAFVRLRRDAAEQAETLRRTFHGRGDRSQDHQLSLANAELDEWERKWYREMDRAGGDTFRHSFLKLFQLYVRLFLNGIDVHAATLQLSRPNKQALLMCYHSALDELRIVAKDFAKIHMLRYGQDSITVMTAYAAVFLLRMVR</sequence>
<keyword evidence="3" id="KW-0805">Transcription regulation</keyword>
<feature type="non-terminal residue" evidence="9">
    <location>
        <position position="1"/>
    </location>
</feature>
<evidence type="ECO:0000256" key="7">
    <source>
        <dbReference type="SAM" id="MobiDB-lite"/>
    </source>
</evidence>